<keyword evidence="1" id="KW-1133">Transmembrane helix</keyword>
<feature type="transmembrane region" description="Helical" evidence="1">
    <location>
        <begin position="60"/>
        <end position="79"/>
    </location>
</feature>
<protein>
    <submittedName>
        <fullName evidence="2">Uncharacterized protein</fullName>
    </submittedName>
</protein>
<dbReference type="EMBL" id="MGGR01000011">
    <property type="protein sequence ID" value="OGM33915.1"/>
    <property type="molecule type" value="Genomic_DNA"/>
</dbReference>
<evidence type="ECO:0000313" key="2">
    <source>
        <dbReference type="EMBL" id="OGM33915.1"/>
    </source>
</evidence>
<name>A0A1F7Z576_9BACT</name>
<keyword evidence="1" id="KW-0472">Membrane</keyword>
<evidence type="ECO:0000313" key="3">
    <source>
        <dbReference type="Proteomes" id="UP000177169"/>
    </source>
</evidence>
<dbReference type="Proteomes" id="UP000177169">
    <property type="component" value="Unassembled WGS sequence"/>
</dbReference>
<comment type="caution">
    <text evidence="2">The sequence shown here is derived from an EMBL/GenBank/DDBJ whole genome shotgun (WGS) entry which is preliminary data.</text>
</comment>
<feature type="transmembrane region" description="Helical" evidence="1">
    <location>
        <begin position="29"/>
        <end position="48"/>
    </location>
</feature>
<dbReference type="STRING" id="1802505.A3D01_05845"/>
<reference evidence="2 3" key="1">
    <citation type="journal article" date="2016" name="Nat. Commun.">
        <title>Thousands of microbial genomes shed light on interconnected biogeochemical processes in an aquifer system.</title>
        <authorList>
            <person name="Anantharaman K."/>
            <person name="Brown C.T."/>
            <person name="Hug L.A."/>
            <person name="Sharon I."/>
            <person name="Castelle C.J."/>
            <person name="Probst A.J."/>
            <person name="Thomas B.C."/>
            <person name="Singh A."/>
            <person name="Wilkins M.J."/>
            <person name="Karaoz U."/>
            <person name="Brodie E.L."/>
            <person name="Williams K.H."/>
            <person name="Hubbard S.S."/>
            <person name="Banfield J.F."/>
        </authorList>
    </citation>
    <scope>NUCLEOTIDE SEQUENCE [LARGE SCALE GENOMIC DNA]</scope>
</reference>
<proteinExistence type="predicted"/>
<sequence length="88" mass="10304">MYTILTYGYGKEPTFVEYAFKYFSKRGTWIIPLGIFLALLGVAVYRILKKKKISQLSKLLLFLTFFVTVAWPFYVLGSYNEPKFNLLD</sequence>
<evidence type="ECO:0000256" key="1">
    <source>
        <dbReference type="SAM" id="Phobius"/>
    </source>
</evidence>
<gene>
    <name evidence="2" type="ORF">A3D01_05845</name>
</gene>
<dbReference type="AlphaFoldDB" id="A0A1F7Z576"/>
<keyword evidence="1" id="KW-0812">Transmembrane</keyword>
<accession>A0A1F7Z576</accession>
<organism evidence="2 3">
    <name type="scientific">Candidatus Woesebacteria bacterium RIFCSPHIGHO2_02_FULL_39_13</name>
    <dbReference type="NCBI Taxonomy" id="1802505"/>
    <lineage>
        <taxon>Bacteria</taxon>
        <taxon>Candidatus Woeseibacteriota</taxon>
    </lineage>
</organism>